<evidence type="ECO:0000313" key="3">
    <source>
        <dbReference type="EMBL" id="MBF4769957.1"/>
    </source>
</evidence>
<dbReference type="Gene3D" id="3.20.20.30">
    <property type="entry name" value="Luciferase-like domain"/>
    <property type="match status" value="1"/>
</dbReference>
<dbReference type="Proteomes" id="UP000660668">
    <property type="component" value="Unassembled WGS sequence"/>
</dbReference>
<evidence type="ECO:0000313" key="4">
    <source>
        <dbReference type="Proteomes" id="UP000660668"/>
    </source>
</evidence>
<organism evidence="3 4">
    <name type="scientific">Nocardioides agariphilus</name>
    <dbReference type="NCBI Taxonomy" id="433664"/>
    <lineage>
        <taxon>Bacteria</taxon>
        <taxon>Bacillati</taxon>
        <taxon>Actinomycetota</taxon>
        <taxon>Actinomycetes</taxon>
        <taxon>Propionibacteriales</taxon>
        <taxon>Nocardioidaceae</taxon>
        <taxon>Nocardioides</taxon>
    </lineage>
</organism>
<dbReference type="GO" id="GO:0016705">
    <property type="term" value="F:oxidoreductase activity, acting on paired donors, with incorporation or reduction of molecular oxygen"/>
    <property type="evidence" value="ECO:0007669"/>
    <property type="project" value="InterPro"/>
</dbReference>
<dbReference type="SUPFAM" id="SSF51679">
    <property type="entry name" value="Bacterial luciferase-like"/>
    <property type="match status" value="1"/>
</dbReference>
<dbReference type="InterPro" id="IPR011251">
    <property type="entry name" value="Luciferase-like_dom"/>
</dbReference>
<sequence>MRYLLSVPPFTDPATVVDLATTAEASGWDGFFLWDHLRWDDIQEIHDPWVLLGAIAQATERMLLGTMVTPLSRRRPWVVAKHLVTLDHLSGGRAVLGVGLGEPPGHDFAELGDEADPRVRAAMLDEALEVIDGLVSGRSVDHDGEHFQVHASMRPPSLRRPRVPIWVAGVAPNKRPLERARRWDGYVPIGGGLEPAALAELIGPPPRDGWDVVVPWAEGVPADAYAEAGVTWLVQSTWPKDEGWVEELRELAGNPPGH</sequence>
<keyword evidence="1" id="KW-0560">Oxidoreductase</keyword>
<dbReference type="RefSeq" id="WP_194698102.1">
    <property type="nucleotide sequence ID" value="NZ_JADKPO010000035.1"/>
</dbReference>
<evidence type="ECO:0000259" key="2">
    <source>
        <dbReference type="Pfam" id="PF00296"/>
    </source>
</evidence>
<proteinExistence type="predicted"/>
<feature type="domain" description="Luciferase-like" evidence="2">
    <location>
        <begin position="12"/>
        <end position="202"/>
    </location>
</feature>
<reference evidence="3" key="1">
    <citation type="submission" date="2020-11" db="EMBL/GenBank/DDBJ databases">
        <title>Nocardioides cynanchi sp. nov., isolated from soil of rhizosphere of Cynanchum wilfordii.</title>
        <authorList>
            <person name="Lee J.-S."/>
            <person name="Suh M.K."/>
            <person name="Kim J.-S."/>
        </authorList>
    </citation>
    <scope>NUCLEOTIDE SEQUENCE</scope>
    <source>
        <strain evidence="3">KCTC 19276</strain>
    </source>
</reference>
<accession>A0A930VSQ1</accession>
<name>A0A930VSQ1_9ACTN</name>
<dbReference type="Pfam" id="PF00296">
    <property type="entry name" value="Bac_luciferase"/>
    <property type="match status" value="1"/>
</dbReference>
<gene>
    <name evidence="3" type="ORF">ISU10_19470</name>
</gene>
<protein>
    <submittedName>
        <fullName evidence="3">LLM class flavin-dependent oxidoreductase</fullName>
    </submittedName>
</protein>
<dbReference type="InterPro" id="IPR050564">
    <property type="entry name" value="F420-G6PD/mer"/>
</dbReference>
<dbReference type="EMBL" id="JADKPO010000035">
    <property type="protein sequence ID" value="MBF4769957.1"/>
    <property type="molecule type" value="Genomic_DNA"/>
</dbReference>
<dbReference type="PANTHER" id="PTHR43244:SF1">
    <property type="entry name" value="5,10-METHYLENETETRAHYDROMETHANOPTERIN REDUCTASE"/>
    <property type="match status" value="1"/>
</dbReference>
<keyword evidence="4" id="KW-1185">Reference proteome</keyword>
<evidence type="ECO:0000256" key="1">
    <source>
        <dbReference type="ARBA" id="ARBA00023002"/>
    </source>
</evidence>
<dbReference type="PANTHER" id="PTHR43244">
    <property type="match status" value="1"/>
</dbReference>
<dbReference type="InterPro" id="IPR036661">
    <property type="entry name" value="Luciferase-like_sf"/>
</dbReference>
<dbReference type="AlphaFoldDB" id="A0A930VSQ1"/>
<comment type="caution">
    <text evidence="3">The sequence shown here is derived from an EMBL/GenBank/DDBJ whole genome shotgun (WGS) entry which is preliminary data.</text>
</comment>